<evidence type="ECO:0000256" key="4">
    <source>
        <dbReference type="ARBA" id="ARBA00047645"/>
    </source>
</evidence>
<dbReference type="SUPFAM" id="SSF54975">
    <property type="entry name" value="Acylphosphatase/BLUF domain-like"/>
    <property type="match status" value="1"/>
</dbReference>
<dbReference type="GO" id="GO:0003998">
    <property type="term" value="F:acylphosphatase activity"/>
    <property type="evidence" value="ECO:0007669"/>
    <property type="project" value="UniProtKB-EC"/>
</dbReference>
<feature type="active site" evidence="5">
    <location>
        <position position="36"/>
    </location>
</feature>
<organism evidence="9 10">
    <name type="scientific">Peribacillus faecalis</name>
    <dbReference type="NCBI Taxonomy" id="2772559"/>
    <lineage>
        <taxon>Bacteria</taxon>
        <taxon>Bacillati</taxon>
        <taxon>Bacillota</taxon>
        <taxon>Bacilli</taxon>
        <taxon>Bacillales</taxon>
        <taxon>Bacillaceae</taxon>
        <taxon>Peribacillus</taxon>
    </lineage>
</organism>
<sequence length="90" mass="10571">MRVVFLKVEGHVQGVGFRYFTSLIAENHHIKGWVRNTPDGNVEIEAEGKEYNIEAFIKNIKEGPRFSRVEKVTVTELDQPKDYKKFELRY</sequence>
<gene>
    <name evidence="9" type="ORF">IEO70_10395</name>
</gene>
<dbReference type="EC" id="3.6.1.7" evidence="2 5"/>
<dbReference type="PROSITE" id="PS00151">
    <property type="entry name" value="ACYLPHOSPHATASE_2"/>
    <property type="match status" value="1"/>
</dbReference>
<evidence type="ECO:0000256" key="6">
    <source>
        <dbReference type="RuleBase" id="RU000553"/>
    </source>
</evidence>
<dbReference type="EMBL" id="JACXSI010000023">
    <property type="protein sequence ID" value="MBD3108777.1"/>
    <property type="molecule type" value="Genomic_DNA"/>
</dbReference>
<reference evidence="9" key="1">
    <citation type="submission" date="2020-09" db="EMBL/GenBank/DDBJ databases">
        <title>Bacillus faecalis sp. nov., a moderately halophilic bacterium isolated from cow faeces.</title>
        <authorList>
            <person name="Jiang L."/>
            <person name="Lee J."/>
        </authorList>
    </citation>
    <scope>NUCLEOTIDE SEQUENCE</scope>
    <source>
        <strain evidence="9">AGMB 02131</strain>
    </source>
</reference>
<dbReference type="InterPro" id="IPR017968">
    <property type="entry name" value="Acylphosphatase_CS"/>
</dbReference>
<evidence type="ECO:0000256" key="7">
    <source>
        <dbReference type="RuleBase" id="RU004168"/>
    </source>
</evidence>
<comment type="similarity">
    <text evidence="1 7">Belongs to the acylphosphatase family.</text>
</comment>
<feature type="domain" description="Acylphosphatase-like" evidence="8">
    <location>
        <begin position="3"/>
        <end position="90"/>
    </location>
</feature>
<dbReference type="InterPro" id="IPR001792">
    <property type="entry name" value="Acylphosphatase-like_dom"/>
</dbReference>
<evidence type="ECO:0000256" key="2">
    <source>
        <dbReference type="ARBA" id="ARBA00012150"/>
    </source>
</evidence>
<accession>A0A927CY02</accession>
<evidence type="ECO:0000256" key="1">
    <source>
        <dbReference type="ARBA" id="ARBA00005614"/>
    </source>
</evidence>
<dbReference type="InterPro" id="IPR036046">
    <property type="entry name" value="Acylphosphatase-like_dom_sf"/>
</dbReference>
<keyword evidence="10" id="KW-1185">Reference proteome</keyword>
<dbReference type="AlphaFoldDB" id="A0A927CY02"/>
<dbReference type="PANTHER" id="PTHR47268:SF4">
    <property type="entry name" value="ACYLPHOSPHATASE"/>
    <property type="match status" value="1"/>
</dbReference>
<evidence type="ECO:0000259" key="8">
    <source>
        <dbReference type="PROSITE" id="PS51160"/>
    </source>
</evidence>
<evidence type="ECO:0000256" key="5">
    <source>
        <dbReference type="PROSITE-ProRule" id="PRU00520"/>
    </source>
</evidence>
<dbReference type="PROSITE" id="PS00150">
    <property type="entry name" value="ACYLPHOSPHATASE_1"/>
    <property type="match status" value="1"/>
</dbReference>
<evidence type="ECO:0000313" key="10">
    <source>
        <dbReference type="Proteomes" id="UP000602076"/>
    </source>
</evidence>
<dbReference type="Gene3D" id="3.30.70.100">
    <property type="match status" value="1"/>
</dbReference>
<dbReference type="InterPro" id="IPR020456">
    <property type="entry name" value="Acylphosphatase"/>
</dbReference>
<dbReference type="Proteomes" id="UP000602076">
    <property type="component" value="Unassembled WGS sequence"/>
</dbReference>
<evidence type="ECO:0000313" key="9">
    <source>
        <dbReference type="EMBL" id="MBD3108777.1"/>
    </source>
</evidence>
<proteinExistence type="inferred from homology"/>
<comment type="catalytic activity">
    <reaction evidence="4 5 6">
        <text>an acyl phosphate + H2O = a carboxylate + phosphate + H(+)</text>
        <dbReference type="Rhea" id="RHEA:14965"/>
        <dbReference type="ChEBI" id="CHEBI:15377"/>
        <dbReference type="ChEBI" id="CHEBI:15378"/>
        <dbReference type="ChEBI" id="CHEBI:29067"/>
        <dbReference type="ChEBI" id="CHEBI:43474"/>
        <dbReference type="ChEBI" id="CHEBI:59918"/>
        <dbReference type="EC" id="3.6.1.7"/>
    </reaction>
</comment>
<feature type="active site" evidence="5">
    <location>
        <position position="18"/>
    </location>
</feature>
<dbReference type="PANTHER" id="PTHR47268">
    <property type="entry name" value="ACYLPHOSPHATASE"/>
    <property type="match status" value="1"/>
</dbReference>
<name>A0A927CY02_9BACI</name>
<dbReference type="Pfam" id="PF00708">
    <property type="entry name" value="Acylphosphatase"/>
    <property type="match status" value="1"/>
</dbReference>
<dbReference type="RefSeq" id="WP_190998310.1">
    <property type="nucleotide sequence ID" value="NZ_JACXSI010000023.1"/>
</dbReference>
<comment type="caution">
    <text evidence="9">The sequence shown here is derived from an EMBL/GenBank/DDBJ whole genome shotgun (WGS) entry which is preliminary data.</text>
</comment>
<protein>
    <recommendedName>
        <fullName evidence="3 5">Acylphosphatase</fullName>
        <ecNumber evidence="2 5">3.6.1.7</ecNumber>
    </recommendedName>
</protein>
<keyword evidence="5 6" id="KW-0378">Hydrolase</keyword>
<dbReference type="PROSITE" id="PS51160">
    <property type="entry name" value="ACYLPHOSPHATASE_3"/>
    <property type="match status" value="1"/>
</dbReference>
<evidence type="ECO:0000256" key="3">
    <source>
        <dbReference type="ARBA" id="ARBA00015991"/>
    </source>
</evidence>